<evidence type="ECO:0000256" key="2">
    <source>
        <dbReference type="SAM" id="MobiDB-lite"/>
    </source>
</evidence>
<gene>
    <name evidence="3" type="ORF">COEREDRAFT_6225</name>
</gene>
<dbReference type="Proteomes" id="UP000242474">
    <property type="component" value="Unassembled WGS sequence"/>
</dbReference>
<dbReference type="OrthoDB" id="6017at2759"/>
<dbReference type="AlphaFoldDB" id="A0A2G5BJC2"/>
<organism evidence="3 4">
    <name type="scientific">Coemansia reversa (strain ATCC 12441 / NRRL 1564)</name>
    <dbReference type="NCBI Taxonomy" id="763665"/>
    <lineage>
        <taxon>Eukaryota</taxon>
        <taxon>Fungi</taxon>
        <taxon>Fungi incertae sedis</taxon>
        <taxon>Zoopagomycota</taxon>
        <taxon>Kickxellomycotina</taxon>
        <taxon>Kickxellomycetes</taxon>
        <taxon>Kickxellales</taxon>
        <taxon>Kickxellaceae</taxon>
        <taxon>Coemansia</taxon>
    </lineage>
</organism>
<dbReference type="GO" id="GO:0006325">
    <property type="term" value="P:chromatin organization"/>
    <property type="evidence" value="ECO:0007669"/>
    <property type="project" value="UniProtKB-ARBA"/>
</dbReference>
<protein>
    <recommendedName>
        <fullName evidence="5">Bromo domain-containing protein</fullName>
    </recommendedName>
</protein>
<name>A0A2G5BJC2_COERN</name>
<dbReference type="EMBL" id="KZ303488">
    <property type="protein sequence ID" value="PIA19072.1"/>
    <property type="molecule type" value="Genomic_DNA"/>
</dbReference>
<feature type="region of interest" description="Disordered" evidence="2">
    <location>
        <begin position="99"/>
        <end position="118"/>
    </location>
</feature>
<accession>A0A2G5BJC2</accession>
<reference evidence="3 4" key="1">
    <citation type="journal article" date="2015" name="Genome Biol. Evol.">
        <title>Phylogenomic analyses indicate that early fungi evolved digesting cell walls of algal ancestors of land plants.</title>
        <authorList>
            <person name="Chang Y."/>
            <person name="Wang S."/>
            <person name="Sekimoto S."/>
            <person name="Aerts A.L."/>
            <person name="Choi C."/>
            <person name="Clum A."/>
            <person name="LaButti K.M."/>
            <person name="Lindquist E.A."/>
            <person name="Yee Ngan C."/>
            <person name="Ohm R.A."/>
            <person name="Salamov A.A."/>
            <person name="Grigoriev I.V."/>
            <person name="Spatafora J.W."/>
            <person name="Berbee M.L."/>
        </authorList>
    </citation>
    <scope>NUCLEOTIDE SEQUENCE [LARGE SCALE GENOMIC DNA]</scope>
    <source>
        <strain evidence="3 4">NRRL 1564</strain>
    </source>
</reference>
<evidence type="ECO:0000313" key="4">
    <source>
        <dbReference type="Proteomes" id="UP000242474"/>
    </source>
</evidence>
<evidence type="ECO:0008006" key="5">
    <source>
        <dbReference type="Google" id="ProtNLM"/>
    </source>
</evidence>
<proteinExistence type="predicted"/>
<keyword evidence="4" id="KW-1185">Reference proteome</keyword>
<evidence type="ECO:0000313" key="3">
    <source>
        <dbReference type="EMBL" id="PIA19072.1"/>
    </source>
</evidence>
<dbReference type="SUPFAM" id="SSF47370">
    <property type="entry name" value="Bromodomain"/>
    <property type="match status" value="1"/>
</dbReference>
<sequence length="118" mass="12157">MFDNARTYNEEGSMVYNDACALQRVLEEKLGELTGANYTTPMGTQSPLPATFSVALQSSGVASASAADSASTAPIGDAAIATASTSAALSNMVVPHANATPASELQGRRFSDDVQQLK</sequence>
<evidence type="ECO:0000256" key="1">
    <source>
        <dbReference type="ARBA" id="ARBA00023117"/>
    </source>
</evidence>
<dbReference type="InterPro" id="IPR036427">
    <property type="entry name" value="Bromodomain-like_sf"/>
</dbReference>
<keyword evidence="1" id="KW-0103">Bromodomain</keyword>
<dbReference type="Gene3D" id="1.20.920.10">
    <property type="entry name" value="Bromodomain-like"/>
    <property type="match status" value="1"/>
</dbReference>